<gene>
    <name evidence="1" type="ORF">HY544_04660</name>
</gene>
<accession>A0A8T3YRK2</accession>
<dbReference type="AlphaFoldDB" id="A0A8T3YRK2"/>
<protein>
    <submittedName>
        <fullName evidence="1">Uncharacterized protein</fullName>
    </submittedName>
</protein>
<evidence type="ECO:0000313" key="2">
    <source>
        <dbReference type="Proteomes" id="UP000732298"/>
    </source>
</evidence>
<sequence>MPVVYRKYKRTRYDPPYRVEINRDVFVGIGNVNVNTALQEKLGAKGITELVMAMGNDRAAAISQLKSDAERVVLPVITLFYKPTWEDVLRSIVLKRRLEKRFAKGQLDILIDRLTDMTGHPGWVSVMENYSTIKGLRGKKLTAAGALENIGTALAQKVKPTADAPAPQRKRPGKPRYRELTDIAYSISHPKSGGIIITFIEGERRVQVMPRGFLHGNPMVLDTKGRIVMVQGDKLVFPHTQEKQDALKSTKAASA</sequence>
<reference evidence="1" key="1">
    <citation type="submission" date="2020-07" db="EMBL/GenBank/DDBJ databases">
        <title>Huge and variable diversity of episymbiotic CPR bacteria and DPANN archaea in groundwater ecosystems.</title>
        <authorList>
            <person name="He C.Y."/>
            <person name="Keren R."/>
            <person name="Whittaker M."/>
            <person name="Farag I.F."/>
            <person name="Doudna J."/>
            <person name="Cate J.H.D."/>
            <person name="Banfield J.F."/>
        </authorList>
    </citation>
    <scope>NUCLEOTIDE SEQUENCE</scope>
    <source>
        <strain evidence="1">NC_groundwater_1296_Ag_S-0.2um_52_80</strain>
    </source>
</reference>
<name>A0A8T3YRK2_9ARCH</name>
<comment type="caution">
    <text evidence="1">The sequence shown here is derived from an EMBL/GenBank/DDBJ whole genome shotgun (WGS) entry which is preliminary data.</text>
</comment>
<organism evidence="1 2">
    <name type="scientific">Candidatus Iainarchaeum sp</name>
    <dbReference type="NCBI Taxonomy" id="3101447"/>
    <lineage>
        <taxon>Archaea</taxon>
        <taxon>Candidatus Iainarchaeota</taxon>
        <taxon>Candidatus Iainarchaeia</taxon>
        <taxon>Candidatus Iainarchaeales</taxon>
        <taxon>Candidatus Iainarchaeaceae</taxon>
        <taxon>Candidatus Iainarchaeum</taxon>
    </lineage>
</organism>
<dbReference type="EMBL" id="JACQPB010000041">
    <property type="protein sequence ID" value="MBI4210769.1"/>
    <property type="molecule type" value="Genomic_DNA"/>
</dbReference>
<evidence type="ECO:0000313" key="1">
    <source>
        <dbReference type="EMBL" id="MBI4210769.1"/>
    </source>
</evidence>
<dbReference type="Proteomes" id="UP000732298">
    <property type="component" value="Unassembled WGS sequence"/>
</dbReference>
<proteinExistence type="predicted"/>